<protein>
    <submittedName>
        <fullName evidence="2">DUF2461 domain-containing protein</fullName>
    </submittedName>
</protein>
<evidence type="ECO:0000256" key="1">
    <source>
        <dbReference type="SAM" id="MobiDB-lite"/>
    </source>
</evidence>
<keyword evidence="3" id="KW-1185">Reference proteome</keyword>
<dbReference type="PIRSF" id="PIRSF028451">
    <property type="entry name" value="UCP028451"/>
    <property type="match status" value="1"/>
</dbReference>
<organism evidence="2 3">
    <name type="scientific">Mycobacterium yunnanensis</name>
    <dbReference type="NCBI Taxonomy" id="368477"/>
    <lineage>
        <taxon>Bacteria</taxon>
        <taxon>Bacillati</taxon>
        <taxon>Actinomycetota</taxon>
        <taxon>Actinomycetes</taxon>
        <taxon>Mycobacteriales</taxon>
        <taxon>Mycobacteriaceae</taxon>
        <taxon>Mycobacterium</taxon>
    </lineage>
</organism>
<dbReference type="Pfam" id="PF09365">
    <property type="entry name" value="DUF2461"/>
    <property type="match status" value="1"/>
</dbReference>
<reference evidence="2" key="1">
    <citation type="submission" date="2020-07" db="EMBL/GenBank/DDBJ databases">
        <authorList>
            <person name="Pettersson B.M.F."/>
            <person name="Behra P.R.K."/>
            <person name="Ramesh M."/>
            <person name="Das S."/>
            <person name="Dasgupta S."/>
            <person name="Kirsebom L.A."/>
        </authorList>
    </citation>
    <scope>NUCLEOTIDE SEQUENCE</scope>
    <source>
        <strain evidence="2">DSM 44838</strain>
    </source>
</reference>
<proteinExistence type="predicted"/>
<accession>A0A9X3C3S5</accession>
<comment type="caution">
    <text evidence="2">The sequence shown here is derived from an EMBL/GenBank/DDBJ whole genome shotgun (WGS) entry which is preliminary data.</text>
</comment>
<reference evidence="2" key="2">
    <citation type="journal article" date="2022" name="BMC Genomics">
        <title>Comparative genome analysis of mycobacteria focusing on tRNA and non-coding RNA.</title>
        <authorList>
            <person name="Behra P.R.K."/>
            <person name="Pettersson B.M.F."/>
            <person name="Ramesh M."/>
            <person name="Das S."/>
            <person name="Dasgupta S."/>
            <person name="Kirsebom L.A."/>
        </authorList>
    </citation>
    <scope>NUCLEOTIDE SEQUENCE</scope>
    <source>
        <strain evidence="2">DSM 44838</strain>
    </source>
</reference>
<gene>
    <name evidence="2" type="ORF">H7K45_18970</name>
</gene>
<sequence length="239" mass="26109">MTPTHPHSGLHPSGPGDHVATLGLVTEPTGGFAGFPEAALDFYDDLEMDNTKSFWEAHRDVYLTCVKAPTTALVTALEPEFGTAKVFRPFRDVRFAKDKTPYKTHQGAYVGAGPACGWYVEIAARGVRTGAGFYDASSSDLARIRASIVNELTGDQLVKILAKLTRAGFTVGGDRLKTSPRGFDADHPRIDLLRHRSLTITKEYGFEPIIHTPAFVDAVRADWRAARPLVEWVAARLGD</sequence>
<dbReference type="PANTHER" id="PTHR36452">
    <property type="entry name" value="CHROMOSOME 12, WHOLE GENOME SHOTGUN SEQUENCE"/>
    <property type="match status" value="1"/>
</dbReference>
<dbReference type="AlphaFoldDB" id="A0A9X3C3S5"/>
<dbReference type="InterPro" id="IPR012808">
    <property type="entry name" value="CHP02453"/>
</dbReference>
<feature type="region of interest" description="Disordered" evidence="1">
    <location>
        <begin position="1"/>
        <end position="21"/>
    </location>
</feature>
<evidence type="ECO:0000313" key="2">
    <source>
        <dbReference type="EMBL" id="MCV7422632.1"/>
    </source>
</evidence>
<dbReference type="PANTHER" id="PTHR36452:SF1">
    <property type="entry name" value="DUF2461 DOMAIN-CONTAINING PROTEIN"/>
    <property type="match status" value="1"/>
</dbReference>
<evidence type="ECO:0000313" key="3">
    <source>
        <dbReference type="Proteomes" id="UP001141629"/>
    </source>
</evidence>
<dbReference type="NCBIfam" id="TIGR02453">
    <property type="entry name" value="TIGR02453 family protein"/>
    <property type="match status" value="1"/>
</dbReference>
<dbReference type="InterPro" id="IPR015996">
    <property type="entry name" value="UCP028451"/>
</dbReference>
<name>A0A9X3C3S5_9MYCO</name>
<dbReference type="EMBL" id="JACKVK010000009">
    <property type="protein sequence ID" value="MCV7422632.1"/>
    <property type="molecule type" value="Genomic_DNA"/>
</dbReference>
<dbReference type="Proteomes" id="UP001141629">
    <property type="component" value="Unassembled WGS sequence"/>
</dbReference>